<proteinExistence type="predicted"/>
<evidence type="ECO:0000256" key="3">
    <source>
        <dbReference type="ARBA" id="ARBA00023242"/>
    </source>
</evidence>
<dbReference type="GO" id="GO:0003677">
    <property type="term" value="F:DNA binding"/>
    <property type="evidence" value="ECO:0007669"/>
    <property type="project" value="InterPro"/>
</dbReference>
<dbReference type="RefSeq" id="XP_004254943.1">
    <property type="nucleotide sequence ID" value="XM_004254895.1"/>
</dbReference>
<dbReference type="InterPro" id="IPR009057">
    <property type="entry name" value="Homeodomain-like_sf"/>
</dbReference>
<evidence type="ECO:0000313" key="5">
    <source>
        <dbReference type="Proteomes" id="UP000014680"/>
    </source>
</evidence>
<dbReference type="CDD" id="cd00167">
    <property type="entry name" value="SANT"/>
    <property type="match status" value="1"/>
</dbReference>
<dbReference type="InterPro" id="IPR001005">
    <property type="entry name" value="SANT/Myb"/>
</dbReference>
<dbReference type="Gene3D" id="1.10.10.60">
    <property type="entry name" value="Homeodomain-like"/>
    <property type="match status" value="1"/>
</dbReference>
<accession>A0A0A1U288</accession>
<dbReference type="NCBIfam" id="TIGR01557">
    <property type="entry name" value="myb_SHAQKYF"/>
    <property type="match status" value="1"/>
</dbReference>
<protein>
    <recommendedName>
        <fullName evidence="6">HTH myb-type domain-containing protein</fullName>
    </recommendedName>
</protein>
<evidence type="ECO:0000313" key="4">
    <source>
        <dbReference type="EMBL" id="ELP88172.1"/>
    </source>
</evidence>
<keyword evidence="3" id="KW-0539">Nucleus</keyword>
<dbReference type="InterPro" id="IPR006447">
    <property type="entry name" value="Myb_dom_plants"/>
</dbReference>
<dbReference type="SUPFAM" id="SSF46689">
    <property type="entry name" value="Homeodomain-like"/>
    <property type="match status" value="1"/>
</dbReference>
<keyword evidence="2" id="KW-0804">Transcription</keyword>
<name>A0A0A1U288_ENTIV</name>
<dbReference type="GeneID" id="14887221"/>
<dbReference type="AlphaFoldDB" id="A0A0A1U288"/>
<dbReference type="EMBL" id="KB206756">
    <property type="protein sequence ID" value="ELP88172.1"/>
    <property type="molecule type" value="Genomic_DNA"/>
</dbReference>
<dbReference type="VEuPathDB" id="AmoebaDB:EIN_224050"/>
<evidence type="ECO:0008006" key="6">
    <source>
        <dbReference type="Google" id="ProtNLM"/>
    </source>
</evidence>
<keyword evidence="5" id="KW-1185">Reference proteome</keyword>
<evidence type="ECO:0000256" key="2">
    <source>
        <dbReference type="ARBA" id="ARBA00023163"/>
    </source>
</evidence>
<keyword evidence="1" id="KW-0805">Transcription regulation</keyword>
<dbReference type="KEGG" id="eiv:EIN_224050"/>
<dbReference type="Proteomes" id="UP000014680">
    <property type="component" value="Unassembled WGS sequence"/>
</dbReference>
<dbReference type="OrthoDB" id="118550at2759"/>
<organism evidence="4 5">
    <name type="scientific">Entamoeba invadens IP1</name>
    <dbReference type="NCBI Taxonomy" id="370355"/>
    <lineage>
        <taxon>Eukaryota</taxon>
        <taxon>Amoebozoa</taxon>
        <taxon>Evosea</taxon>
        <taxon>Archamoebae</taxon>
        <taxon>Mastigamoebida</taxon>
        <taxon>Entamoebidae</taxon>
        <taxon>Entamoeba</taxon>
    </lineage>
</organism>
<sequence>MSVALRYYNLPLPTHPGFYEKVTRIYLDQKSRLLRFECKQKSYDQVCQVVPKSPELVETSFDTTKNQISDSSEIRFDKNDKKRYWTEKEKIAFEKIVKFFNYTSPKGMNNCLIAAFVKTRTTAQVRSHAQKFFLKKNQVLIEPTEDDVQKIKNLLKSAKFAKRGMSIKNLD</sequence>
<dbReference type="OMA" id="NCEESPP"/>
<gene>
    <name evidence="4" type="ORF">EIN_224050</name>
</gene>
<evidence type="ECO:0000256" key="1">
    <source>
        <dbReference type="ARBA" id="ARBA00023015"/>
    </source>
</evidence>
<reference evidence="4 5" key="1">
    <citation type="submission" date="2012-10" db="EMBL/GenBank/DDBJ databases">
        <authorList>
            <person name="Zafar N."/>
            <person name="Inman J."/>
            <person name="Hall N."/>
            <person name="Lorenzi H."/>
            <person name="Caler E."/>
        </authorList>
    </citation>
    <scope>NUCLEOTIDE SEQUENCE [LARGE SCALE GENOMIC DNA]</scope>
    <source>
        <strain evidence="4 5">IP1</strain>
    </source>
</reference>